<dbReference type="Gene3D" id="1.10.340.70">
    <property type="match status" value="2"/>
</dbReference>
<evidence type="ECO:0000259" key="6">
    <source>
        <dbReference type="Pfam" id="PF17921"/>
    </source>
</evidence>
<feature type="domain" description="Integrase p58-like C-terminal" evidence="7">
    <location>
        <begin position="444"/>
        <end position="461"/>
    </location>
</feature>
<evidence type="ECO:0000313" key="8">
    <source>
        <dbReference type="EMBL" id="GBN09247.1"/>
    </source>
</evidence>
<organism evidence="8 9">
    <name type="scientific">Araneus ventricosus</name>
    <name type="common">Orbweaver spider</name>
    <name type="synonym">Epeira ventricosa</name>
    <dbReference type="NCBI Taxonomy" id="182803"/>
    <lineage>
        <taxon>Eukaryota</taxon>
        <taxon>Metazoa</taxon>
        <taxon>Ecdysozoa</taxon>
        <taxon>Arthropoda</taxon>
        <taxon>Chelicerata</taxon>
        <taxon>Arachnida</taxon>
        <taxon>Araneae</taxon>
        <taxon>Araneomorphae</taxon>
        <taxon>Entelegynae</taxon>
        <taxon>Araneoidea</taxon>
        <taxon>Araneidae</taxon>
        <taxon>Araneus</taxon>
    </lineage>
</organism>
<dbReference type="Gene3D" id="2.40.70.10">
    <property type="entry name" value="Acid Proteases"/>
    <property type="match status" value="1"/>
</dbReference>
<dbReference type="InterPro" id="IPR054465">
    <property type="entry name" value="Integrase_p58-like_C"/>
</dbReference>
<dbReference type="FunFam" id="1.10.340.70:FF:000001">
    <property type="entry name" value="Retrovirus-related Pol polyprotein from transposon gypsy-like Protein"/>
    <property type="match status" value="1"/>
</dbReference>
<keyword evidence="5" id="KW-0255">Endonuclease</keyword>
<accession>A0A4Y2L621</accession>
<dbReference type="GO" id="GO:0004519">
    <property type="term" value="F:endonuclease activity"/>
    <property type="evidence" value="ECO:0007669"/>
    <property type="project" value="UniProtKB-KW"/>
</dbReference>
<dbReference type="CDD" id="cd00303">
    <property type="entry name" value="retropepsin_like"/>
    <property type="match status" value="1"/>
</dbReference>
<feature type="domain" description="Integrase zinc-binding" evidence="6">
    <location>
        <begin position="286"/>
        <end position="337"/>
    </location>
</feature>
<dbReference type="Proteomes" id="UP000499080">
    <property type="component" value="Unassembled WGS sequence"/>
</dbReference>
<keyword evidence="9" id="KW-1185">Reference proteome</keyword>
<keyword evidence="4" id="KW-0540">Nuclease</keyword>
<protein>
    <recommendedName>
        <fullName evidence="1">RNA-directed DNA polymerase</fullName>
        <ecNumber evidence="1">2.7.7.49</ecNumber>
    </recommendedName>
</protein>
<dbReference type="Pfam" id="PF17921">
    <property type="entry name" value="Integrase_H2C2"/>
    <property type="match status" value="2"/>
</dbReference>
<keyword evidence="5" id="KW-0378">Hydrolase</keyword>
<dbReference type="Pfam" id="PF22938">
    <property type="entry name" value="Integrase_p58_C"/>
    <property type="match status" value="1"/>
</dbReference>
<gene>
    <name evidence="8" type="ORF">AVEN_18567_1</name>
</gene>
<dbReference type="PANTHER" id="PTHR37984">
    <property type="entry name" value="PROTEIN CBG26694"/>
    <property type="match status" value="1"/>
</dbReference>
<evidence type="ECO:0000256" key="3">
    <source>
        <dbReference type="ARBA" id="ARBA00022695"/>
    </source>
</evidence>
<evidence type="ECO:0000256" key="1">
    <source>
        <dbReference type="ARBA" id="ARBA00012493"/>
    </source>
</evidence>
<evidence type="ECO:0000313" key="9">
    <source>
        <dbReference type="Proteomes" id="UP000499080"/>
    </source>
</evidence>
<dbReference type="InterPro" id="IPR021109">
    <property type="entry name" value="Peptidase_aspartic_dom_sf"/>
</dbReference>
<reference evidence="8 9" key="1">
    <citation type="journal article" date="2019" name="Sci. Rep.">
        <title>Orb-weaving spider Araneus ventricosus genome elucidates the spidroin gene catalogue.</title>
        <authorList>
            <person name="Kono N."/>
            <person name="Nakamura H."/>
            <person name="Ohtoshi R."/>
            <person name="Moran D.A.P."/>
            <person name="Shinohara A."/>
            <person name="Yoshida Y."/>
            <person name="Fujiwara M."/>
            <person name="Mori M."/>
            <person name="Tomita M."/>
            <person name="Arakawa K."/>
        </authorList>
    </citation>
    <scope>NUCLEOTIDE SEQUENCE [LARGE SCALE GENOMIC DNA]</scope>
</reference>
<evidence type="ECO:0000259" key="7">
    <source>
        <dbReference type="Pfam" id="PF22938"/>
    </source>
</evidence>
<comment type="caution">
    <text evidence="8">The sequence shown here is derived from an EMBL/GenBank/DDBJ whole genome shotgun (WGS) entry which is preliminary data.</text>
</comment>
<evidence type="ECO:0000256" key="2">
    <source>
        <dbReference type="ARBA" id="ARBA00022679"/>
    </source>
</evidence>
<dbReference type="PANTHER" id="PTHR37984:SF5">
    <property type="entry name" value="PROTEIN NYNRIN-LIKE"/>
    <property type="match status" value="1"/>
</dbReference>
<dbReference type="InterPro" id="IPR041588">
    <property type="entry name" value="Integrase_H2C2"/>
</dbReference>
<dbReference type="GO" id="GO:0003964">
    <property type="term" value="F:RNA-directed DNA polymerase activity"/>
    <property type="evidence" value="ECO:0007669"/>
    <property type="project" value="UniProtKB-EC"/>
</dbReference>
<proteinExistence type="predicted"/>
<sequence>MLLRADLARKLKERLIYTSPNLTLKTATGAKAEIQGKLDASIECGSRKFQHRVYIANVTNSCILGLDFLQKFKFTVDLEKNEIRTGSEKIPLFSVSTQHYKRTSDRTDVLSRRLCIEGCEPCSNAEKKFRMETDICVEALAMTTEDRWSLSEIQKAQLEDPDIRPILKMKLNSADRPSWQEITPESPATTRYWALWNSLYLKDGVLYRKWESNDGGFYRGQLILPKSRIQEVLRETHDSASGGHFGVMKTLSKTRERFYWDRLRADVEKWCRECHAFGARKGPKTRTKGRLQRYNDNTRHFGFMKTLRKTRERFHWDRLHADVEKWCRECQACGARKGLKTEQGKSVTGRTPAEMLSDQTLRFPCDILFRRPRDTLSSPTNSEARLESVQASAGEQVKLPRERMKTRYDSRATDHHFKEGDLISEYNPKRRRGLSTKLQQNWEGPYTVVKKLNDVVYRVQR</sequence>
<keyword evidence="3" id="KW-0548">Nucleotidyltransferase</keyword>
<name>A0A4Y2L621_ARAVE</name>
<dbReference type="InterPro" id="IPR050951">
    <property type="entry name" value="Retrovirus_Pol_polyprotein"/>
</dbReference>
<evidence type="ECO:0000256" key="5">
    <source>
        <dbReference type="ARBA" id="ARBA00022759"/>
    </source>
</evidence>
<keyword evidence="2" id="KW-0808">Transferase</keyword>
<dbReference type="OrthoDB" id="6468999at2759"/>
<evidence type="ECO:0000256" key="4">
    <source>
        <dbReference type="ARBA" id="ARBA00022722"/>
    </source>
</evidence>
<feature type="domain" description="Integrase zinc-binding" evidence="6">
    <location>
        <begin position="225"/>
        <end position="281"/>
    </location>
</feature>
<dbReference type="EMBL" id="BGPR01005335">
    <property type="protein sequence ID" value="GBN09247.1"/>
    <property type="molecule type" value="Genomic_DNA"/>
</dbReference>
<dbReference type="AlphaFoldDB" id="A0A4Y2L621"/>
<dbReference type="EC" id="2.7.7.49" evidence="1"/>